<dbReference type="EMBL" id="LR865366">
    <property type="protein sequence ID" value="CAD2085919.1"/>
    <property type="molecule type" value="Genomic_DNA"/>
</dbReference>
<evidence type="ECO:0000256" key="1">
    <source>
        <dbReference type="SAM" id="MobiDB-lite"/>
    </source>
</evidence>
<feature type="compositionally biased region" description="Polar residues" evidence="1">
    <location>
        <begin position="42"/>
        <end position="53"/>
    </location>
</feature>
<evidence type="ECO:0000313" key="3">
    <source>
        <dbReference type="Proteomes" id="UP000515308"/>
    </source>
</evidence>
<organism evidence="2 3">
    <name type="scientific">Plasmodium vinckei lentum</name>
    <dbReference type="NCBI Taxonomy" id="138297"/>
    <lineage>
        <taxon>Eukaryota</taxon>
        <taxon>Sar</taxon>
        <taxon>Alveolata</taxon>
        <taxon>Apicomplexa</taxon>
        <taxon>Aconoidasida</taxon>
        <taxon>Haemosporida</taxon>
        <taxon>Plasmodiidae</taxon>
        <taxon>Plasmodium</taxon>
        <taxon>Plasmodium (Vinckeia)</taxon>
    </lineage>
</organism>
<protein>
    <submittedName>
        <fullName evidence="2">CIR protein PIR protein</fullName>
    </submittedName>
</protein>
<name>A0A6V7RW31_PLAVN</name>
<accession>A0A6V7RW31</accession>
<feature type="compositionally biased region" description="Low complexity" evidence="1">
    <location>
        <begin position="74"/>
        <end position="86"/>
    </location>
</feature>
<reference evidence="2 3" key="1">
    <citation type="submission" date="2020-08" db="EMBL/GenBank/DDBJ databases">
        <authorList>
            <person name="Ramaprasad A."/>
        </authorList>
    </citation>
    <scope>NUCLEOTIDE SEQUENCE [LARGE SCALE GENOMIC DNA]</scope>
</reference>
<feature type="region of interest" description="Disordered" evidence="1">
    <location>
        <begin position="42"/>
        <end position="113"/>
    </location>
</feature>
<feature type="compositionally biased region" description="Polar residues" evidence="1">
    <location>
        <begin position="92"/>
        <end position="107"/>
    </location>
</feature>
<proteinExistence type="predicted"/>
<dbReference type="VEuPathDB" id="PlasmoDB:PVLDE_0400130"/>
<dbReference type="AlphaFoldDB" id="A0A6V7RW31"/>
<feature type="compositionally biased region" description="Low complexity" evidence="1">
    <location>
        <begin position="54"/>
        <end position="65"/>
    </location>
</feature>
<evidence type="ECO:0000313" key="2">
    <source>
        <dbReference type="EMBL" id="CAD2085919.1"/>
    </source>
</evidence>
<gene>
    <name evidence="2" type="ORF">PVLDE_0400130</name>
</gene>
<sequence length="170" mass="18288">MNLTIKFKRIYFFSLPKVISHISSQLTIGYFLCTTKGSGNSLPTDNNTSSTTQIPNSDPNSPSIPQFHPPLVTSSQAPSSQKQPSSIHDSQDTVQNGASNIVQQPNPNDGKGRIKTLTITQVTLLSSGISPSNIGNGSNPSGTDVKINEKPSIWCIGSNKKCDILDLRVY</sequence>
<dbReference type="Proteomes" id="UP000515308">
    <property type="component" value="Chromosome PVLDE_04"/>
</dbReference>